<protein>
    <submittedName>
        <fullName evidence="2">Nuclear transport factor 2 family protein</fullName>
    </submittedName>
</protein>
<comment type="caution">
    <text evidence="2">The sequence shown here is derived from an EMBL/GenBank/DDBJ whole genome shotgun (WGS) entry which is preliminary data.</text>
</comment>
<gene>
    <name evidence="2" type="ORF">KL859_06670</name>
</gene>
<evidence type="ECO:0000313" key="3">
    <source>
        <dbReference type="Proteomes" id="UP000696413"/>
    </source>
</evidence>
<dbReference type="RefSeq" id="WP_100517780.1">
    <property type="nucleotide sequence ID" value="NZ_JAHBOK010000007.1"/>
</dbReference>
<sequence length="153" mass="16948">MSSQGRGPGELRGLADQLEIAELLTRYARGVDSKDWELYRSVFTEDAHIDYTSAGAIAGGRDEVIDWLATGFAAIPWTMHYITNIDAQIDGDTATVRAMFYNPMQLPGMSEQSACGGYYHHELVRTPGGWRSRSLREENVWFTNAPAAVDTDA</sequence>
<keyword evidence="3" id="KW-1185">Reference proteome</keyword>
<proteinExistence type="predicted"/>
<dbReference type="Gene3D" id="3.10.450.50">
    <property type="match status" value="1"/>
</dbReference>
<accession>A0ABS6HLY3</accession>
<organism evidence="2 3">
    <name type="scientific">Mycolicibacterium goodii</name>
    <name type="common">Mycobacterium goodii</name>
    <dbReference type="NCBI Taxonomy" id="134601"/>
    <lineage>
        <taxon>Bacteria</taxon>
        <taxon>Bacillati</taxon>
        <taxon>Actinomycetota</taxon>
        <taxon>Actinomycetes</taxon>
        <taxon>Mycobacteriales</taxon>
        <taxon>Mycobacteriaceae</taxon>
        <taxon>Mycolicibacterium</taxon>
    </lineage>
</organism>
<dbReference type="Pfam" id="PF13577">
    <property type="entry name" value="SnoaL_4"/>
    <property type="match status" value="1"/>
</dbReference>
<evidence type="ECO:0000259" key="1">
    <source>
        <dbReference type="Pfam" id="PF13577"/>
    </source>
</evidence>
<dbReference type="InterPro" id="IPR037401">
    <property type="entry name" value="SnoaL-like"/>
</dbReference>
<name>A0ABS6HLY3_MYCGD</name>
<evidence type="ECO:0000313" key="2">
    <source>
        <dbReference type="EMBL" id="MBU8822560.1"/>
    </source>
</evidence>
<feature type="domain" description="SnoaL-like" evidence="1">
    <location>
        <begin position="14"/>
        <end position="135"/>
    </location>
</feature>
<dbReference type="CDD" id="cd00531">
    <property type="entry name" value="NTF2_like"/>
    <property type="match status" value="1"/>
</dbReference>
<dbReference type="InterPro" id="IPR032710">
    <property type="entry name" value="NTF2-like_dom_sf"/>
</dbReference>
<reference evidence="2 3" key="1">
    <citation type="submission" date="2021-05" db="EMBL/GenBank/DDBJ databases">
        <title>Draft Genome Sequences of Clinical Respiratory Isolates of Mycobacterium goodii Recovered in Ireland.</title>
        <authorList>
            <person name="Flanagan P.R."/>
            <person name="Mok S."/>
            <person name="Roycroft E."/>
            <person name="Rogers T.R."/>
            <person name="Fitzgibbon M."/>
        </authorList>
    </citation>
    <scope>NUCLEOTIDE SEQUENCE [LARGE SCALE GENOMIC DNA]</scope>
    <source>
        <strain evidence="2 3">14IE55</strain>
    </source>
</reference>
<dbReference type="Proteomes" id="UP000696413">
    <property type="component" value="Unassembled WGS sequence"/>
</dbReference>
<dbReference type="SUPFAM" id="SSF54427">
    <property type="entry name" value="NTF2-like"/>
    <property type="match status" value="1"/>
</dbReference>
<dbReference type="EMBL" id="JAHBOM010000004">
    <property type="protein sequence ID" value="MBU8822560.1"/>
    <property type="molecule type" value="Genomic_DNA"/>
</dbReference>